<organism evidence="4 5">
    <name type="scientific">Aliidiomarina taiwanensis</name>
    <dbReference type="NCBI Taxonomy" id="946228"/>
    <lineage>
        <taxon>Bacteria</taxon>
        <taxon>Pseudomonadati</taxon>
        <taxon>Pseudomonadota</taxon>
        <taxon>Gammaproteobacteria</taxon>
        <taxon>Alteromonadales</taxon>
        <taxon>Idiomarinaceae</taxon>
        <taxon>Aliidiomarina</taxon>
    </lineage>
</organism>
<reference evidence="4 5" key="1">
    <citation type="journal article" date="2011" name="Front. Microbiol.">
        <title>Genomic signatures of strain selection and enhancement in Bacillus atrophaeus var. globigii, a historical biowarfare simulant.</title>
        <authorList>
            <person name="Gibbons H.S."/>
            <person name="Broomall S.M."/>
            <person name="McNew L.A."/>
            <person name="Daligault H."/>
            <person name="Chapman C."/>
            <person name="Bruce D."/>
            <person name="Karavis M."/>
            <person name="Krepps M."/>
            <person name="McGregor P.A."/>
            <person name="Hong C."/>
            <person name="Park K.H."/>
            <person name="Akmal A."/>
            <person name="Feldman A."/>
            <person name="Lin J.S."/>
            <person name="Chang W.E."/>
            <person name="Higgs B.W."/>
            <person name="Demirev P."/>
            <person name="Lindquist J."/>
            <person name="Liem A."/>
            <person name="Fochler E."/>
            <person name="Read T.D."/>
            <person name="Tapia R."/>
            <person name="Johnson S."/>
            <person name="Bishop-Lilly K.A."/>
            <person name="Detter C."/>
            <person name="Han C."/>
            <person name="Sozhamannan S."/>
            <person name="Rosenzweig C.N."/>
            <person name="Skowronski E.W."/>
        </authorList>
    </citation>
    <scope>NUCLEOTIDE SEQUENCE [LARGE SCALE GENOMIC DNA]</scope>
    <source>
        <strain evidence="4 5">AIT1</strain>
    </source>
</reference>
<dbReference type="SUPFAM" id="SSF52540">
    <property type="entry name" value="P-loop containing nucleoside triphosphate hydrolases"/>
    <property type="match status" value="1"/>
</dbReference>
<keyword evidence="5" id="KW-1185">Reference proteome</keyword>
<dbReference type="OrthoDB" id="9811073at2"/>
<dbReference type="PANTHER" id="PTHR11669:SF8">
    <property type="entry name" value="DNA POLYMERASE III SUBUNIT DELTA"/>
    <property type="match status" value="1"/>
</dbReference>
<dbReference type="Proteomes" id="UP000286976">
    <property type="component" value="Unassembled WGS sequence"/>
</dbReference>
<dbReference type="EMBL" id="PIPQ01000001">
    <property type="protein sequence ID" value="RUO44057.1"/>
    <property type="molecule type" value="Genomic_DNA"/>
</dbReference>
<evidence type="ECO:0000256" key="2">
    <source>
        <dbReference type="ARBA" id="ARBA00022932"/>
    </source>
</evidence>
<keyword evidence="2" id="KW-0808">Transferase</keyword>
<dbReference type="AlphaFoldDB" id="A0A432X9J5"/>
<evidence type="ECO:0000313" key="4">
    <source>
        <dbReference type="EMBL" id="RUO44057.1"/>
    </source>
</evidence>
<sequence length="321" mass="36183">MAKLDYPWLASLWRQWLQAKQQQGLPHALGIPWQPHAGSEALLEALVAWLLCQQPASKACGQCKSCLLQQAGNHPDLLWVQPEEGKKIGVDRIRDLQNKVWQHASQGGATVIVIEKAEQMTEAAANALLKTLEEPPAHNYLIICPERFSRLLPTVRSRLTVYPLPKPSLTEVQDWLQRHTETRIDNADLLSEAQVQPVAVLKRIQSGQEQPEEDILAVFQGQLLELPDKAPEQLAWLDTFLLSLVRGMRAAQRLELNEQPPADAWGQFLVQVPQVANLLPVWYDRALDIKRQLQGSGVNGKHLIQQLLSTMYMNSIQVKVE</sequence>
<comment type="catalytic activity">
    <reaction evidence="3">
        <text>DNA(n) + a 2'-deoxyribonucleoside 5'-triphosphate = DNA(n+1) + diphosphate</text>
        <dbReference type="Rhea" id="RHEA:22508"/>
        <dbReference type="Rhea" id="RHEA-COMP:17339"/>
        <dbReference type="Rhea" id="RHEA-COMP:17340"/>
        <dbReference type="ChEBI" id="CHEBI:33019"/>
        <dbReference type="ChEBI" id="CHEBI:61560"/>
        <dbReference type="ChEBI" id="CHEBI:173112"/>
        <dbReference type="EC" id="2.7.7.7"/>
    </reaction>
</comment>
<keyword evidence="2" id="KW-0239">DNA-directed DNA polymerase</keyword>
<dbReference type="Gene3D" id="3.40.50.300">
    <property type="entry name" value="P-loop containing nucleotide triphosphate hydrolases"/>
    <property type="match status" value="1"/>
</dbReference>
<dbReference type="InterPro" id="IPR050238">
    <property type="entry name" value="DNA_Rep/Repair_Clamp_Loader"/>
</dbReference>
<keyword evidence="2" id="KW-0548">Nucleotidyltransferase</keyword>
<dbReference type="Pfam" id="PF13177">
    <property type="entry name" value="DNA_pol3_delta2"/>
    <property type="match status" value="1"/>
</dbReference>
<comment type="caution">
    <text evidence="4">The sequence shown here is derived from an EMBL/GenBank/DDBJ whole genome shotgun (WGS) entry which is preliminary data.</text>
</comment>
<dbReference type="PANTHER" id="PTHR11669">
    <property type="entry name" value="REPLICATION FACTOR C / DNA POLYMERASE III GAMMA-TAU SUBUNIT"/>
    <property type="match status" value="1"/>
</dbReference>
<dbReference type="GO" id="GO:0009360">
    <property type="term" value="C:DNA polymerase III complex"/>
    <property type="evidence" value="ECO:0007669"/>
    <property type="project" value="TreeGrafter"/>
</dbReference>
<dbReference type="GO" id="GO:0006261">
    <property type="term" value="P:DNA-templated DNA replication"/>
    <property type="evidence" value="ECO:0007669"/>
    <property type="project" value="TreeGrafter"/>
</dbReference>
<gene>
    <name evidence="4" type="ORF">CWE15_02460</name>
</gene>
<protein>
    <recommendedName>
        <fullName evidence="1">DNA-directed DNA polymerase</fullName>
        <ecNumber evidence="1">2.7.7.7</ecNumber>
    </recommendedName>
</protein>
<evidence type="ECO:0000256" key="1">
    <source>
        <dbReference type="ARBA" id="ARBA00012417"/>
    </source>
</evidence>
<proteinExistence type="predicted"/>
<name>A0A432X9J5_9GAMM</name>
<evidence type="ECO:0000256" key="3">
    <source>
        <dbReference type="ARBA" id="ARBA00049244"/>
    </source>
</evidence>
<dbReference type="EC" id="2.7.7.7" evidence="1"/>
<dbReference type="InterPro" id="IPR027417">
    <property type="entry name" value="P-loop_NTPase"/>
</dbReference>
<dbReference type="GO" id="GO:0003887">
    <property type="term" value="F:DNA-directed DNA polymerase activity"/>
    <property type="evidence" value="ECO:0007669"/>
    <property type="project" value="UniProtKB-KW"/>
</dbReference>
<evidence type="ECO:0000313" key="5">
    <source>
        <dbReference type="Proteomes" id="UP000286976"/>
    </source>
</evidence>
<accession>A0A432X9J5</accession>
<dbReference type="RefSeq" id="WP_126756455.1">
    <property type="nucleotide sequence ID" value="NZ_PIPQ01000001.1"/>
</dbReference>